<dbReference type="InterPro" id="IPR036942">
    <property type="entry name" value="Beta-barrel_TonB_sf"/>
</dbReference>
<evidence type="ECO:0000256" key="8">
    <source>
        <dbReference type="ARBA" id="ARBA00023170"/>
    </source>
</evidence>
<dbReference type="PROSITE" id="PS52016">
    <property type="entry name" value="TONB_DEPENDENT_REC_3"/>
    <property type="match status" value="1"/>
</dbReference>
<feature type="domain" description="TonB-dependent receptor-like beta-barrel" evidence="12">
    <location>
        <begin position="285"/>
        <end position="723"/>
    </location>
</feature>
<dbReference type="Proteomes" id="UP000190235">
    <property type="component" value="Chromosome I"/>
</dbReference>
<evidence type="ECO:0000259" key="12">
    <source>
        <dbReference type="Pfam" id="PF00593"/>
    </source>
</evidence>
<gene>
    <name evidence="14" type="ORF">SAMN05878281_2554</name>
</gene>
<reference evidence="15" key="1">
    <citation type="submission" date="2016-11" db="EMBL/GenBank/DDBJ databases">
        <authorList>
            <person name="Varghese N."/>
            <person name="Submissions S."/>
        </authorList>
    </citation>
    <scope>NUCLEOTIDE SEQUENCE [LARGE SCALE GENOMIC DNA]</scope>
    <source>
        <strain evidence="15">ACAM 48</strain>
    </source>
</reference>
<dbReference type="PANTHER" id="PTHR30069:SF29">
    <property type="entry name" value="HEMOGLOBIN AND HEMOGLOBIN-HAPTOGLOBIN-BINDING PROTEIN 1-RELATED"/>
    <property type="match status" value="1"/>
</dbReference>
<keyword evidence="15" id="KW-1185">Reference proteome</keyword>
<evidence type="ECO:0000256" key="10">
    <source>
        <dbReference type="PROSITE-ProRule" id="PRU01360"/>
    </source>
</evidence>
<evidence type="ECO:0000313" key="15">
    <source>
        <dbReference type="Proteomes" id="UP000190235"/>
    </source>
</evidence>
<keyword evidence="9 10" id="KW-0998">Cell outer membrane</keyword>
<keyword evidence="4 10" id="KW-0812">Transmembrane</keyword>
<dbReference type="EMBL" id="LT670848">
    <property type="protein sequence ID" value="SHM91786.1"/>
    <property type="molecule type" value="Genomic_DNA"/>
</dbReference>
<dbReference type="RefSeq" id="WP_079735567.1">
    <property type="nucleotide sequence ID" value="NZ_LT670848.1"/>
</dbReference>
<evidence type="ECO:0000256" key="2">
    <source>
        <dbReference type="ARBA" id="ARBA00022448"/>
    </source>
</evidence>
<evidence type="ECO:0000256" key="9">
    <source>
        <dbReference type="ARBA" id="ARBA00023237"/>
    </source>
</evidence>
<evidence type="ECO:0000256" key="3">
    <source>
        <dbReference type="ARBA" id="ARBA00022452"/>
    </source>
</evidence>
<accession>A0A1M7MLH8</accession>
<evidence type="ECO:0000256" key="6">
    <source>
        <dbReference type="ARBA" id="ARBA00023077"/>
    </source>
</evidence>
<dbReference type="Gene3D" id="2.40.170.20">
    <property type="entry name" value="TonB-dependent receptor, beta-barrel domain"/>
    <property type="match status" value="1"/>
</dbReference>
<dbReference type="GO" id="GO:0015344">
    <property type="term" value="F:siderophore uptake transmembrane transporter activity"/>
    <property type="evidence" value="ECO:0007669"/>
    <property type="project" value="TreeGrafter"/>
</dbReference>
<dbReference type="Gene3D" id="2.170.130.10">
    <property type="entry name" value="TonB-dependent receptor, plug domain"/>
    <property type="match status" value="1"/>
</dbReference>
<dbReference type="GO" id="GO:0009279">
    <property type="term" value="C:cell outer membrane"/>
    <property type="evidence" value="ECO:0007669"/>
    <property type="project" value="UniProtKB-SubCell"/>
</dbReference>
<protein>
    <submittedName>
        <fullName evidence="14">Iron complex outermembrane recepter protein</fullName>
    </submittedName>
</protein>
<keyword evidence="8" id="KW-0675">Receptor</keyword>
<evidence type="ECO:0000256" key="5">
    <source>
        <dbReference type="ARBA" id="ARBA00022729"/>
    </source>
</evidence>
<dbReference type="Pfam" id="PF00593">
    <property type="entry name" value="TonB_dep_Rec_b-barrel"/>
    <property type="match status" value="1"/>
</dbReference>
<organism evidence="14 15">
    <name type="scientific">Salegentibacter salegens</name>
    <dbReference type="NCBI Taxonomy" id="143223"/>
    <lineage>
        <taxon>Bacteria</taxon>
        <taxon>Pseudomonadati</taxon>
        <taxon>Bacteroidota</taxon>
        <taxon>Flavobacteriia</taxon>
        <taxon>Flavobacteriales</taxon>
        <taxon>Flavobacteriaceae</taxon>
        <taxon>Salegentibacter</taxon>
    </lineage>
</organism>
<dbReference type="GO" id="GO:0044718">
    <property type="term" value="P:siderophore transmembrane transport"/>
    <property type="evidence" value="ECO:0007669"/>
    <property type="project" value="TreeGrafter"/>
</dbReference>
<dbReference type="InterPro" id="IPR008969">
    <property type="entry name" value="CarboxyPept-like_regulatory"/>
</dbReference>
<dbReference type="SUPFAM" id="SSF56935">
    <property type="entry name" value="Porins"/>
    <property type="match status" value="1"/>
</dbReference>
<evidence type="ECO:0000259" key="13">
    <source>
        <dbReference type="Pfam" id="PF07715"/>
    </source>
</evidence>
<dbReference type="Pfam" id="PF13715">
    <property type="entry name" value="CarbopepD_reg_2"/>
    <property type="match status" value="1"/>
</dbReference>
<keyword evidence="6 11" id="KW-0798">TonB box</keyword>
<dbReference type="Pfam" id="PF07715">
    <property type="entry name" value="Plug"/>
    <property type="match status" value="1"/>
</dbReference>
<dbReference type="PANTHER" id="PTHR30069">
    <property type="entry name" value="TONB-DEPENDENT OUTER MEMBRANE RECEPTOR"/>
    <property type="match status" value="1"/>
</dbReference>
<comment type="subcellular location">
    <subcellularLocation>
        <location evidence="1 10">Cell outer membrane</location>
        <topology evidence="1 10">Multi-pass membrane protein</topology>
    </subcellularLocation>
</comment>
<dbReference type="Gene3D" id="2.60.40.1120">
    <property type="entry name" value="Carboxypeptidase-like, regulatory domain"/>
    <property type="match status" value="1"/>
</dbReference>
<dbReference type="InterPro" id="IPR037066">
    <property type="entry name" value="Plug_dom_sf"/>
</dbReference>
<keyword evidence="2 10" id="KW-0813">Transport</keyword>
<sequence length="756" mass="84869">MKTLAMVISIFYTFLGFAQTGKLSGKITSEENPVAFANIYVENLNLGTTAKGNGVFLLKNIPSGNHIIQVSAIGYKKFTQEVFIAEAQSTTQNFELEKSSSELDEVLIVDTQTGLTRRTPYNVSSISMQGIENKGNPNGMMGSLRQVPGVYGAEFGQGIVKPFIRGLGFSRVVTIYQGNKLENHQWGADHGLGINDLGIKKVEVIKGPASVLYGSGALGGVLLTQDDEFYKKSTKISGNIGTTFNSVSNGIRTYASAGKSFENGIFIATDLAFENHADYKNGNGRVIGNSRFNTNTLRLHTGIEKENFQNKLSFSFNDQNLGIILDEEMQDSQSLATTRNDREMQLPFQEVKDYLLSYNQTTKHEKFETSLHLSHHSNNRKEVEENFDLVDLGLQQNHSFYNARISFPNGKIKHSLGTQGSFVKTQNIKNSQEFLIPDADVIENGFYYLASLDIESWYLQGALRYDYRNVTADASSEELIADEFILPGNPENRKLMRTFNGFTGSIGATKKFNTRNQLKLNFSTGFRAPDLAELFSNGPHPGTSRFEKGNDQFGREQSLQVDASYTYRNKRFEGTFSAFGSRVNNYIYFTATDETLPDGNLEVWSYLQTDADLYGFEFELKHSWLNQQRLETKLSGAIVRAWDIKNERNLSFIPPDNFNLQVGYFGLNDRSLYTFSKLRLISNQNRAGLNEETTAGYKLLNLGLSKKFNLGNNQLESGITVYNALNKNYVDHMSILRAFNVNSPGRNFMLNLKYNF</sequence>
<dbReference type="InterPro" id="IPR012910">
    <property type="entry name" value="Plug_dom"/>
</dbReference>
<comment type="similarity">
    <text evidence="10 11">Belongs to the TonB-dependent receptor family.</text>
</comment>
<dbReference type="STRING" id="143223.SAMN05878281_2554"/>
<evidence type="ECO:0000256" key="4">
    <source>
        <dbReference type="ARBA" id="ARBA00022692"/>
    </source>
</evidence>
<dbReference type="SUPFAM" id="SSF49464">
    <property type="entry name" value="Carboxypeptidase regulatory domain-like"/>
    <property type="match status" value="1"/>
</dbReference>
<feature type="domain" description="TonB-dependent receptor plug" evidence="13">
    <location>
        <begin position="117"/>
        <end position="221"/>
    </location>
</feature>
<proteinExistence type="inferred from homology"/>
<dbReference type="InterPro" id="IPR000531">
    <property type="entry name" value="Beta-barrel_TonB"/>
</dbReference>
<dbReference type="InterPro" id="IPR039426">
    <property type="entry name" value="TonB-dep_rcpt-like"/>
</dbReference>
<evidence type="ECO:0000256" key="1">
    <source>
        <dbReference type="ARBA" id="ARBA00004571"/>
    </source>
</evidence>
<dbReference type="OrthoDB" id="9795928at2"/>
<evidence type="ECO:0000256" key="7">
    <source>
        <dbReference type="ARBA" id="ARBA00023136"/>
    </source>
</evidence>
<dbReference type="AlphaFoldDB" id="A0A1M7MLH8"/>
<keyword evidence="3 10" id="KW-1134">Transmembrane beta strand</keyword>
<keyword evidence="5" id="KW-0732">Signal</keyword>
<keyword evidence="7 10" id="KW-0472">Membrane</keyword>
<evidence type="ECO:0000313" key="14">
    <source>
        <dbReference type="EMBL" id="SHM91786.1"/>
    </source>
</evidence>
<name>A0A1M7MLH8_9FLAO</name>
<evidence type="ECO:0000256" key="11">
    <source>
        <dbReference type="RuleBase" id="RU003357"/>
    </source>
</evidence>